<organism evidence="1 2">
    <name type="scientific">Terriglobus aquaticus</name>
    <dbReference type="NCBI Taxonomy" id="940139"/>
    <lineage>
        <taxon>Bacteria</taxon>
        <taxon>Pseudomonadati</taxon>
        <taxon>Acidobacteriota</taxon>
        <taxon>Terriglobia</taxon>
        <taxon>Terriglobales</taxon>
        <taxon>Acidobacteriaceae</taxon>
        <taxon>Terriglobus</taxon>
    </lineage>
</organism>
<reference evidence="1 2" key="1">
    <citation type="submission" date="2024-12" db="EMBL/GenBank/DDBJ databases">
        <authorList>
            <person name="Lee Y."/>
        </authorList>
    </citation>
    <scope>NUCLEOTIDE SEQUENCE [LARGE SCALE GENOMIC DNA]</scope>
    <source>
        <strain evidence="1 2">03SUJ4</strain>
    </source>
</reference>
<sequence length="264" mass="28173">MAPTPYPLLRPSESNPELAGHCALAVMTKAPRPGKVKTRLSPPLTLEQTAALNICFLRDTTRNIAEVRGGRGVLCYTPAGEEAAFAGIAPDGFSLILQRGDGFGERLHLAATDLLSCGFGAVCLIDSDSPTLPHAALQQAVDALNQPGDRLVLGGSHDGGYYLIGLKRAHPEPFERITWSTEFVHAETLERCSEAGIEVVHLPVWYDVDDASTLRVLAAELLDGNRPHFATTEGFDAAATRAFLADLASAGEVSWRTAPTSSRS</sequence>
<comment type="caution">
    <text evidence="1">The sequence shown here is derived from an EMBL/GenBank/DDBJ whole genome shotgun (WGS) entry which is preliminary data.</text>
</comment>
<evidence type="ECO:0000313" key="2">
    <source>
        <dbReference type="Proteomes" id="UP001634747"/>
    </source>
</evidence>
<dbReference type="PANTHER" id="PTHR36529">
    <property type="entry name" value="SLL1095 PROTEIN"/>
    <property type="match status" value="1"/>
</dbReference>
<keyword evidence="2" id="KW-1185">Reference proteome</keyword>
<dbReference type="Pfam" id="PF09837">
    <property type="entry name" value="DUF2064"/>
    <property type="match status" value="1"/>
</dbReference>
<evidence type="ECO:0000313" key="1">
    <source>
        <dbReference type="EMBL" id="MFN2975591.1"/>
    </source>
</evidence>
<accession>A0ABW9KIG5</accession>
<dbReference type="RefSeq" id="WP_263415085.1">
    <property type="nucleotide sequence ID" value="NZ_BAABBH010000001.1"/>
</dbReference>
<dbReference type="EMBL" id="JBJYXY010000001">
    <property type="protein sequence ID" value="MFN2975591.1"/>
    <property type="molecule type" value="Genomic_DNA"/>
</dbReference>
<dbReference type="NCBIfam" id="TIGR04282">
    <property type="entry name" value="glyco_like_cofC"/>
    <property type="match status" value="1"/>
</dbReference>
<name>A0ABW9KIG5_9BACT</name>
<proteinExistence type="predicted"/>
<protein>
    <submittedName>
        <fullName evidence="1">TIGR04282 family arsenosugar biosynthesis glycosyltransferase</fullName>
    </submittedName>
</protein>
<dbReference type="Proteomes" id="UP001634747">
    <property type="component" value="Unassembled WGS sequence"/>
</dbReference>
<dbReference type="PANTHER" id="PTHR36529:SF1">
    <property type="entry name" value="GLYCOSYLTRANSFERASE"/>
    <property type="match status" value="1"/>
</dbReference>
<dbReference type="InterPro" id="IPR018641">
    <property type="entry name" value="Trfase_1_rSAM/seldom-assoc"/>
</dbReference>
<dbReference type="SUPFAM" id="SSF53448">
    <property type="entry name" value="Nucleotide-diphospho-sugar transferases"/>
    <property type="match status" value="1"/>
</dbReference>
<dbReference type="Gene3D" id="3.90.550.10">
    <property type="entry name" value="Spore Coat Polysaccharide Biosynthesis Protein SpsA, Chain A"/>
    <property type="match status" value="1"/>
</dbReference>
<dbReference type="InterPro" id="IPR029044">
    <property type="entry name" value="Nucleotide-diphossugar_trans"/>
</dbReference>
<gene>
    <name evidence="1" type="ORF">ACK2TP_07435</name>
</gene>